<dbReference type="AlphaFoldDB" id="A0A8J6XD75"/>
<keyword evidence="3" id="KW-1185">Reference proteome</keyword>
<reference evidence="2" key="1">
    <citation type="submission" date="2020-09" db="EMBL/GenBank/DDBJ databases">
        <title>Iningainema tapete sp. nov. (Scytonemataceae, Cyanobacteria) from greenhouses in central Florida (USA) produces two types of nodularin with biosynthetic potential for microcystin-LR and anabaenopeptins.</title>
        <authorList>
            <person name="Berthold D.E."/>
            <person name="Lefler F.W."/>
            <person name="Huang I.-S."/>
            <person name="Abdulla H."/>
            <person name="Zimba P.V."/>
            <person name="Laughinghouse H.D. IV."/>
        </authorList>
    </citation>
    <scope>NUCLEOTIDE SEQUENCE</scope>
    <source>
        <strain evidence="2">BLCCT55</strain>
    </source>
</reference>
<dbReference type="Proteomes" id="UP000629098">
    <property type="component" value="Unassembled WGS sequence"/>
</dbReference>
<comment type="caution">
    <text evidence="2">The sequence shown here is derived from an EMBL/GenBank/DDBJ whole genome shotgun (WGS) entry which is preliminary data.</text>
</comment>
<accession>A0A8J6XD75</accession>
<gene>
    <name evidence="2" type="ORF">ICL16_02205</name>
</gene>
<protein>
    <submittedName>
        <fullName evidence="2">Uncharacterized protein</fullName>
    </submittedName>
</protein>
<dbReference type="RefSeq" id="WP_190825265.1">
    <property type="nucleotide sequence ID" value="NZ_CAWPPI010000011.1"/>
</dbReference>
<proteinExistence type="predicted"/>
<sequence>MSHHESKLYQAATELGSVLERDEEFLIQIDEIIDPINRKPTIDIADKLEQTKQQLLTEQGNVKTNLRIVVELLEKVMVLQSLNEKSTYSTAETLRHFQGKLDKQKWDDPSPPNIALYLFWQVWAAIAYSAITIGVLLIAYVPAANYCQRRESPFCAGIHNMRTYVVGESKPTNLK</sequence>
<evidence type="ECO:0000313" key="3">
    <source>
        <dbReference type="Proteomes" id="UP000629098"/>
    </source>
</evidence>
<keyword evidence="1" id="KW-0812">Transmembrane</keyword>
<evidence type="ECO:0000313" key="2">
    <source>
        <dbReference type="EMBL" id="MBD2770965.1"/>
    </source>
</evidence>
<name>A0A8J6XD75_9CYAN</name>
<evidence type="ECO:0000256" key="1">
    <source>
        <dbReference type="SAM" id="Phobius"/>
    </source>
</evidence>
<keyword evidence="1" id="KW-1133">Transmembrane helix</keyword>
<keyword evidence="1" id="KW-0472">Membrane</keyword>
<feature type="transmembrane region" description="Helical" evidence="1">
    <location>
        <begin position="114"/>
        <end position="141"/>
    </location>
</feature>
<dbReference type="EMBL" id="JACXAE010000011">
    <property type="protein sequence ID" value="MBD2770965.1"/>
    <property type="molecule type" value="Genomic_DNA"/>
</dbReference>
<organism evidence="2 3">
    <name type="scientific">Iningainema tapete BLCC-T55</name>
    <dbReference type="NCBI Taxonomy" id="2748662"/>
    <lineage>
        <taxon>Bacteria</taxon>
        <taxon>Bacillati</taxon>
        <taxon>Cyanobacteriota</taxon>
        <taxon>Cyanophyceae</taxon>
        <taxon>Nostocales</taxon>
        <taxon>Scytonemataceae</taxon>
        <taxon>Iningainema tapete</taxon>
    </lineage>
</organism>